<dbReference type="EMBL" id="JAAMPI010001107">
    <property type="protein sequence ID" value="KAF4626673.1"/>
    <property type="molecule type" value="Genomic_DNA"/>
</dbReference>
<sequence length="356" mass="40106">MSSPPREVLAVDNGSVESVEVNKVPVVTGKAEEPAKLSVDQDQIEDEQEVIISATASVSSSLYESIEENGRTYHKYKEGKYFLPNDELEQNRLDLQHHLCKLTLHGRLHLAPLKNTDLKHALDFGTGTGIWAIEFGNSVSSFQTKSNSTNKIPKPSDTPNANIPANLSFEVDDIEDAWVYPHPFTYIHGRLMAFALRNPQTIFRKAFDALSPGGYFEMQDLVPPSRSIDNTFEGTALQRCAMLMIEAGLKVGMDITAPARYKSMMEEVGFVDVKEVMFEWPIGTWAKSQYHKRIGAWFMRDIEIGLEGIMMGLLTRVLGMSREEVGILSRDTLKEMRDPKIHCYQPFSVIYGRKPE</sequence>
<evidence type="ECO:0000313" key="2">
    <source>
        <dbReference type="Proteomes" id="UP000566819"/>
    </source>
</evidence>
<dbReference type="InterPro" id="IPR029063">
    <property type="entry name" value="SAM-dependent_MTases_sf"/>
</dbReference>
<dbReference type="PANTHER" id="PTHR43591:SF102">
    <property type="entry name" value="S-ADENOSYL-L-METHIONINE-DEPENDENT METHYLTRANSFERASE"/>
    <property type="match status" value="1"/>
</dbReference>
<protein>
    <recommendedName>
        <fullName evidence="3">S-adenosyl-L-methionine-dependent methyltransferase</fullName>
    </recommendedName>
</protein>
<accession>A0A8H4RD15</accession>
<dbReference type="GO" id="GO:0008168">
    <property type="term" value="F:methyltransferase activity"/>
    <property type="evidence" value="ECO:0007669"/>
    <property type="project" value="TreeGrafter"/>
</dbReference>
<dbReference type="Gene3D" id="3.40.50.150">
    <property type="entry name" value="Vaccinia Virus protein VP39"/>
    <property type="match status" value="1"/>
</dbReference>
<dbReference type="AlphaFoldDB" id="A0A8H4RD15"/>
<reference evidence="1 2" key="1">
    <citation type="submission" date="2020-03" db="EMBL/GenBank/DDBJ databases">
        <title>Draft Genome Sequence of Cudoniella acicularis.</title>
        <authorList>
            <person name="Buettner E."/>
            <person name="Kellner H."/>
        </authorList>
    </citation>
    <scope>NUCLEOTIDE SEQUENCE [LARGE SCALE GENOMIC DNA]</scope>
    <source>
        <strain evidence="1 2">DSM 108380</strain>
    </source>
</reference>
<comment type="caution">
    <text evidence="1">The sequence shown here is derived from an EMBL/GenBank/DDBJ whole genome shotgun (WGS) entry which is preliminary data.</text>
</comment>
<gene>
    <name evidence="1" type="ORF">G7Y89_g11484</name>
</gene>
<evidence type="ECO:0000313" key="1">
    <source>
        <dbReference type="EMBL" id="KAF4626673.1"/>
    </source>
</evidence>
<dbReference type="SUPFAM" id="SSF53335">
    <property type="entry name" value="S-adenosyl-L-methionine-dependent methyltransferases"/>
    <property type="match status" value="1"/>
</dbReference>
<name>A0A8H4RD15_9HELO</name>
<keyword evidence="2" id="KW-1185">Reference proteome</keyword>
<dbReference type="Proteomes" id="UP000566819">
    <property type="component" value="Unassembled WGS sequence"/>
</dbReference>
<organism evidence="1 2">
    <name type="scientific">Cudoniella acicularis</name>
    <dbReference type="NCBI Taxonomy" id="354080"/>
    <lineage>
        <taxon>Eukaryota</taxon>
        <taxon>Fungi</taxon>
        <taxon>Dikarya</taxon>
        <taxon>Ascomycota</taxon>
        <taxon>Pezizomycotina</taxon>
        <taxon>Leotiomycetes</taxon>
        <taxon>Helotiales</taxon>
        <taxon>Tricladiaceae</taxon>
        <taxon>Cudoniella</taxon>
    </lineage>
</organism>
<proteinExistence type="predicted"/>
<dbReference type="OrthoDB" id="2013972at2759"/>
<dbReference type="PANTHER" id="PTHR43591">
    <property type="entry name" value="METHYLTRANSFERASE"/>
    <property type="match status" value="1"/>
</dbReference>
<dbReference type="Pfam" id="PF13489">
    <property type="entry name" value="Methyltransf_23"/>
    <property type="match status" value="1"/>
</dbReference>
<evidence type="ECO:0008006" key="3">
    <source>
        <dbReference type="Google" id="ProtNLM"/>
    </source>
</evidence>